<dbReference type="Proteomes" id="UP001149009">
    <property type="component" value="Unassembled WGS sequence"/>
</dbReference>
<dbReference type="PANTHER" id="PTHR43776:SF7">
    <property type="entry name" value="D,D-DIPEPTIDE TRANSPORT ATP-BINDING PROTEIN DDPF-RELATED"/>
    <property type="match status" value="1"/>
</dbReference>
<keyword evidence="2" id="KW-0813">Transport</keyword>
<dbReference type="Pfam" id="PF00005">
    <property type="entry name" value="ABC_tran"/>
    <property type="match status" value="1"/>
</dbReference>
<accession>A0A9X2X9Y6</accession>
<dbReference type="GO" id="GO:0005524">
    <property type="term" value="F:ATP binding"/>
    <property type="evidence" value="ECO:0007669"/>
    <property type="project" value="UniProtKB-KW"/>
</dbReference>
<dbReference type="PROSITE" id="PS50893">
    <property type="entry name" value="ABC_TRANSPORTER_2"/>
    <property type="match status" value="1"/>
</dbReference>
<dbReference type="CDD" id="cd03257">
    <property type="entry name" value="ABC_NikE_OppD_transporters"/>
    <property type="match status" value="1"/>
</dbReference>
<dbReference type="EMBL" id="JAODNV010000009">
    <property type="protein sequence ID" value="MCT8990360.1"/>
    <property type="molecule type" value="Genomic_DNA"/>
</dbReference>
<gene>
    <name evidence="6" type="ORF">NYR54_08645</name>
</gene>
<dbReference type="InterPro" id="IPR027417">
    <property type="entry name" value="P-loop_NTPase"/>
</dbReference>
<proteinExistence type="inferred from homology"/>
<evidence type="ECO:0000259" key="5">
    <source>
        <dbReference type="PROSITE" id="PS50893"/>
    </source>
</evidence>
<evidence type="ECO:0000256" key="4">
    <source>
        <dbReference type="ARBA" id="ARBA00022840"/>
    </source>
</evidence>
<evidence type="ECO:0000256" key="3">
    <source>
        <dbReference type="ARBA" id="ARBA00022741"/>
    </source>
</evidence>
<dbReference type="PANTHER" id="PTHR43776">
    <property type="entry name" value="TRANSPORT ATP-BINDING PROTEIN"/>
    <property type="match status" value="1"/>
</dbReference>
<dbReference type="Gene3D" id="3.40.50.300">
    <property type="entry name" value="P-loop containing nucleotide triphosphate hydrolases"/>
    <property type="match status" value="1"/>
</dbReference>
<name>A0A9X2X9Y6_9HYPH</name>
<dbReference type="InterPro" id="IPR003439">
    <property type="entry name" value="ABC_transporter-like_ATP-bd"/>
</dbReference>
<dbReference type="SUPFAM" id="SSF52540">
    <property type="entry name" value="P-loop containing nucleoside triphosphate hydrolases"/>
    <property type="match status" value="1"/>
</dbReference>
<feature type="domain" description="ABC transporter" evidence="5">
    <location>
        <begin position="1"/>
        <end position="163"/>
    </location>
</feature>
<sequence length="171" mass="19198">MRLRKIHPRGSLSPCMTVGEIITEGLLVHEPQLAAREREEAAIKALEEVGIDPVMRNRFPHEFSGSQRQRIAIARATVLKPTVIVLDEPTSALDRSVQKQIINLLRRIQESHGLSYIFISHDLAVVKVLADHTIVMKTGRVVEEGPTEVFRDPKSDYTRASCARPSILRTC</sequence>
<dbReference type="GO" id="GO:0016887">
    <property type="term" value="F:ATP hydrolysis activity"/>
    <property type="evidence" value="ECO:0007669"/>
    <property type="project" value="InterPro"/>
</dbReference>
<evidence type="ECO:0000256" key="1">
    <source>
        <dbReference type="ARBA" id="ARBA00005417"/>
    </source>
</evidence>
<evidence type="ECO:0000313" key="6">
    <source>
        <dbReference type="EMBL" id="MCT8990360.1"/>
    </source>
</evidence>
<evidence type="ECO:0000256" key="2">
    <source>
        <dbReference type="ARBA" id="ARBA00022448"/>
    </source>
</evidence>
<dbReference type="AlphaFoldDB" id="A0A9X2X9Y6"/>
<reference evidence="6" key="1">
    <citation type="submission" date="2022-08" db="EMBL/GenBank/DDBJ databases">
        <title>Chelativorans sichuanense sp. nov., a paraffin oil-degrading bacterium isolated from a mixture of oil-based drill cuttings and paddy soil.</title>
        <authorList>
            <person name="Yu J."/>
            <person name="Liu H."/>
            <person name="Chen Q."/>
        </authorList>
    </citation>
    <scope>NUCLEOTIDE SEQUENCE</scope>
    <source>
        <strain evidence="6">SCAU 2101</strain>
    </source>
</reference>
<keyword evidence="4 6" id="KW-0067">ATP-binding</keyword>
<comment type="caution">
    <text evidence="6">The sequence shown here is derived from an EMBL/GenBank/DDBJ whole genome shotgun (WGS) entry which is preliminary data.</text>
</comment>
<dbReference type="RefSeq" id="WP_261515426.1">
    <property type="nucleotide sequence ID" value="NZ_JAODNV010000009.1"/>
</dbReference>
<keyword evidence="3" id="KW-0547">Nucleotide-binding</keyword>
<dbReference type="InterPro" id="IPR050319">
    <property type="entry name" value="ABC_transp_ATP-bind"/>
</dbReference>
<comment type="similarity">
    <text evidence="1">Belongs to the ABC transporter superfamily.</text>
</comment>
<organism evidence="6 7">
    <name type="scientific">Chelativorans petroleitrophicus</name>
    <dbReference type="NCBI Taxonomy" id="2975484"/>
    <lineage>
        <taxon>Bacteria</taxon>
        <taxon>Pseudomonadati</taxon>
        <taxon>Pseudomonadota</taxon>
        <taxon>Alphaproteobacteria</taxon>
        <taxon>Hyphomicrobiales</taxon>
        <taxon>Phyllobacteriaceae</taxon>
        <taxon>Chelativorans</taxon>
    </lineage>
</organism>
<protein>
    <submittedName>
        <fullName evidence="6">ATP-binding cassette domain-containing protein</fullName>
    </submittedName>
</protein>
<evidence type="ECO:0000313" key="7">
    <source>
        <dbReference type="Proteomes" id="UP001149009"/>
    </source>
</evidence>
<keyword evidence="7" id="KW-1185">Reference proteome</keyword>